<dbReference type="OrthoDB" id="8430416at2"/>
<evidence type="ECO:0000313" key="6">
    <source>
        <dbReference type="Proteomes" id="UP000006251"/>
    </source>
</evidence>
<dbReference type="SUPFAM" id="SSF82171">
    <property type="entry name" value="DPP6 N-terminal domain-like"/>
    <property type="match status" value="1"/>
</dbReference>
<evidence type="ECO:0000256" key="2">
    <source>
        <dbReference type="PROSITE-ProRule" id="PRU01091"/>
    </source>
</evidence>
<feature type="transmembrane region" description="Helical" evidence="3">
    <location>
        <begin position="125"/>
        <end position="146"/>
    </location>
</feature>
<dbReference type="InterPro" id="IPR016032">
    <property type="entry name" value="Sig_transdc_resp-reg_C-effctor"/>
</dbReference>
<dbReference type="InterPro" id="IPR036388">
    <property type="entry name" value="WH-like_DNA-bd_sf"/>
</dbReference>
<name>K6YSJ6_9ALTE</name>
<dbReference type="Pfam" id="PF00486">
    <property type="entry name" value="Trans_reg_C"/>
    <property type="match status" value="1"/>
</dbReference>
<dbReference type="GO" id="GO:0006355">
    <property type="term" value="P:regulation of DNA-templated transcription"/>
    <property type="evidence" value="ECO:0007669"/>
    <property type="project" value="InterPro"/>
</dbReference>
<dbReference type="SUPFAM" id="SSF46894">
    <property type="entry name" value="C-terminal effector domain of the bipartite response regulators"/>
    <property type="match status" value="1"/>
</dbReference>
<reference evidence="6" key="1">
    <citation type="journal article" date="2014" name="Environ. Microbiol.">
        <title>Comparative genomics of the marine bacterial genus Glaciecola reveals the high degree of genomic diversity and genomic characteristic for cold adaptation.</title>
        <authorList>
            <person name="Qin Q.L."/>
            <person name="Xie B.B."/>
            <person name="Yu Y."/>
            <person name="Shu Y.L."/>
            <person name="Rong J.C."/>
            <person name="Zhang Y.J."/>
            <person name="Zhao D.L."/>
            <person name="Chen X.L."/>
            <person name="Zhang X.Y."/>
            <person name="Chen B."/>
            <person name="Zhou B.C."/>
            <person name="Zhang Y.Z."/>
        </authorList>
    </citation>
    <scope>NUCLEOTIDE SEQUENCE [LARGE SCALE GENOMIC DNA]</scope>
    <source>
        <strain evidence="6">ACAM 615</strain>
    </source>
</reference>
<dbReference type="AlphaFoldDB" id="K6YSJ6"/>
<dbReference type="GO" id="GO:0000160">
    <property type="term" value="P:phosphorelay signal transduction system"/>
    <property type="evidence" value="ECO:0007669"/>
    <property type="project" value="InterPro"/>
</dbReference>
<dbReference type="Gene3D" id="1.10.10.10">
    <property type="entry name" value="Winged helix-like DNA-binding domain superfamily/Winged helix DNA-binding domain"/>
    <property type="match status" value="1"/>
</dbReference>
<feature type="DNA-binding region" description="OmpR/PhoB-type" evidence="2">
    <location>
        <begin position="11"/>
        <end position="109"/>
    </location>
</feature>
<dbReference type="PROSITE" id="PS51755">
    <property type="entry name" value="OMPR_PHOB"/>
    <property type="match status" value="1"/>
</dbReference>
<sequence>MKDSLLQYFGESEIAFDDFVIKTPSGSVLKDAKPVKLEPQVFTFLLLLIRHKDHIVSRDEIVAEVWSGKKASDDAIRALVKKLRIALGDNARAPTFLKTIPLKGYLFIMPVHIEFHQPDWWRSKFVMYGSYAVAIILITLLVQAQFGTFNQNERKLNQAAVVSIITHMKGSEVSPYLSKNDRLLFSHRGINDKSLQLYVKELNSAVSKRVTWDSADYVDGIFSSDASQAVVKRRNGSEESLILFNFDASFNVVSVETIQLDKAILSQHINAISYSQDDNNLYLFGEAKTDGALIVSGLLHNDSTNTSDVSLPQSGSVEYDTALNEEPYTAYTEVTNQNVDSHAQALNFGLIRYNIESTQSVILAFPMSKGARVIDAKESTDGEFLAVLIRDEKHADIYIQGLNAKETKLVKRVPQLSNSLVWAADSSAITFSTEVGELFNLNIAKQRLYQWNELPVKANEVVSQCGEYCFVIKESEADLINIVERPFVFNKPAYISTNQFSLTSNDRFPGYFENGNGIYFLSLSESALAIKRYIDNKGIESIYDLPKTSDINSFVLSPNENFFAGELDGRIFLYNLDMGTLLFLTSAASKNTNPVWLTDDIVLYQQAKSEGSVIYAHDVVSNKVKVQAKGLQFIKPVGKNQWLLVDEKSQAYLYKSIRGGSDGLKSKFELPVFSPDLLDESTKFADLDSINSSGFRVINNALFFISHHMGLYLMNRVELDTGEIESRDLGLQSVLPQFDIHPDMQKMLLVETSLAQSNLLKVDGLTLTTRQINQVVTETPSF</sequence>
<dbReference type="EMBL" id="BAEQ01000004">
    <property type="protein sequence ID" value="GAC26931.1"/>
    <property type="molecule type" value="Genomic_DNA"/>
</dbReference>
<protein>
    <recommendedName>
        <fullName evidence="4">OmpR/PhoB-type domain-containing protein</fullName>
    </recommendedName>
</protein>
<comment type="caution">
    <text evidence="5">The sequence shown here is derived from an EMBL/GenBank/DDBJ whole genome shotgun (WGS) entry which is preliminary data.</text>
</comment>
<dbReference type="CDD" id="cd00383">
    <property type="entry name" value="trans_reg_C"/>
    <property type="match status" value="1"/>
</dbReference>
<dbReference type="STRING" id="1121922.GCA_000428905_02624"/>
<dbReference type="SMART" id="SM00862">
    <property type="entry name" value="Trans_reg_C"/>
    <property type="match status" value="1"/>
</dbReference>
<dbReference type="Proteomes" id="UP000006251">
    <property type="component" value="Unassembled WGS sequence"/>
</dbReference>
<keyword evidence="6" id="KW-1185">Reference proteome</keyword>
<keyword evidence="1 2" id="KW-0238">DNA-binding</keyword>
<evidence type="ECO:0000313" key="5">
    <source>
        <dbReference type="EMBL" id="GAC26931.1"/>
    </source>
</evidence>
<dbReference type="RefSeq" id="WP_006007980.1">
    <property type="nucleotide sequence ID" value="NZ_AUAV01000013.1"/>
</dbReference>
<keyword evidence="3" id="KW-1133">Transmembrane helix</keyword>
<evidence type="ECO:0000259" key="4">
    <source>
        <dbReference type="PROSITE" id="PS51755"/>
    </source>
</evidence>
<dbReference type="InterPro" id="IPR001867">
    <property type="entry name" value="OmpR/PhoB-type_DNA-bd"/>
</dbReference>
<organism evidence="5 6">
    <name type="scientific">Brumicola pallidula DSM 14239 = ACAM 615</name>
    <dbReference type="NCBI Taxonomy" id="1121922"/>
    <lineage>
        <taxon>Bacteria</taxon>
        <taxon>Pseudomonadati</taxon>
        <taxon>Pseudomonadota</taxon>
        <taxon>Gammaproteobacteria</taxon>
        <taxon>Alteromonadales</taxon>
        <taxon>Alteromonadaceae</taxon>
        <taxon>Brumicola</taxon>
    </lineage>
</organism>
<proteinExistence type="predicted"/>
<keyword evidence="3" id="KW-0472">Membrane</keyword>
<evidence type="ECO:0000256" key="3">
    <source>
        <dbReference type="SAM" id="Phobius"/>
    </source>
</evidence>
<keyword evidence="3" id="KW-0812">Transmembrane</keyword>
<feature type="domain" description="OmpR/PhoB-type" evidence="4">
    <location>
        <begin position="11"/>
        <end position="109"/>
    </location>
</feature>
<gene>
    <name evidence="5" type="ORF">GPAL_0049</name>
</gene>
<accession>K6YSJ6</accession>
<dbReference type="GO" id="GO:0003677">
    <property type="term" value="F:DNA binding"/>
    <property type="evidence" value="ECO:0007669"/>
    <property type="project" value="UniProtKB-UniRule"/>
</dbReference>
<evidence type="ECO:0000256" key="1">
    <source>
        <dbReference type="ARBA" id="ARBA00023125"/>
    </source>
</evidence>